<evidence type="ECO:0000313" key="2">
    <source>
        <dbReference type="Proteomes" id="UP000027936"/>
    </source>
</evidence>
<name>A0A072NP95_SCHAZ</name>
<dbReference type="PANTHER" id="PTHR41247">
    <property type="entry name" value="HTH-TYPE TRANSCRIPTIONAL REPRESSOR YCNK"/>
    <property type="match status" value="1"/>
</dbReference>
<reference evidence="1 2" key="1">
    <citation type="submission" date="2014-04" db="EMBL/GenBank/DDBJ databases">
        <title>Draft genome sequence of Bacillus azotoformans MEV2011, a (co-) denitrifying strain unable to grow in the presence of oxygen.</title>
        <authorList>
            <person name="Nielsen M."/>
            <person name="Schreiber L."/>
            <person name="Finster K."/>
            <person name="Schramm A."/>
        </authorList>
    </citation>
    <scope>NUCLEOTIDE SEQUENCE [LARGE SCALE GENOMIC DNA]</scope>
    <source>
        <strain evidence="1 2">MEV2011</strain>
    </source>
</reference>
<protein>
    <submittedName>
        <fullName evidence="1">NosL</fullName>
    </submittedName>
</protein>
<evidence type="ECO:0000313" key="1">
    <source>
        <dbReference type="EMBL" id="KEF39062.1"/>
    </source>
</evidence>
<dbReference type="Pfam" id="PF05573">
    <property type="entry name" value="NosL"/>
    <property type="match status" value="1"/>
</dbReference>
<organism evidence="1 2">
    <name type="scientific">Schinkia azotoformans MEV2011</name>
    <dbReference type="NCBI Taxonomy" id="1348973"/>
    <lineage>
        <taxon>Bacteria</taxon>
        <taxon>Bacillati</taxon>
        <taxon>Bacillota</taxon>
        <taxon>Bacilli</taxon>
        <taxon>Bacillales</taxon>
        <taxon>Bacillaceae</taxon>
        <taxon>Calidifontibacillus/Schinkia group</taxon>
        <taxon>Schinkia</taxon>
    </lineage>
</organism>
<comment type="caution">
    <text evidence="1">The sequence shown here is derived from an EMBL/GenBank/DDBJ whole genome shotgun (WGS) entry which is preliminary data.</text>
</comment>
<dbReference type="InterPro" id="IPR008719">
    <property type="entry name" value="N2O_reductase_NosL"/>
</dbReference>
<dbReference type="SUPFAM" id="SSF160387">
    <property type="entry name" value="NosL/MerB-like"/>
    <property type="match status" value="1"/>
</dbReference>
<accession>A0A072NP95</accession>
<gene>
    <name evidence="1" type="ORF">M670_01448</name>
</gene>
<dbReference type="AlphaFoldDB" id="A0A072NP95"/>
<dbReference type="Proteomes" id="UP000027936">
    <property type="component" value="Unassembled WGS sequence"/>
</dbReference>
<sequence length="169" mass="19274">MILNGVNRMGKHILRNFFSLFLLVLLLASCGQVGTIMPEAIDEEVDICEACTMMVQDNQYSAQIVTPSGQISKFDDIGCMTMYINDNLPVGQPYVRDFYSREWVQVEDAAFVFTDEVETPMNYGFLAFSSHTNAEKFLAESSGEKMLWNQVKEKIKERSSHDENEHTHN</sequence>
<dbReference type="PATRIC" id="fig|1348973.3.peg.1415"/>
<dbReference type="PANTHER" id="PTHR41247:SF1">
    <property type="entry name" value="HTH-TYPE TRANSCRIPTIONAL REPRESSOR YCNK"/>
    <property type="match status" value="1"/>
</dbReference>
<proteinExistence type="predicted"/>
<dbReference type="EMBL" id="JJRY01000004">
    <property type="protein sequence ID" value="KEF39062.1"/>
    <property type="molecule type" value="Genomic_DNA"/>
</dbReference>